<dbReference type="EMBL" id="JBHRSL010000002">
    <property type="protein sequence ID" value="MFC3051214.1"/>
    <property type="molecule type" value="Genomic_DNA"/>
</dbReference>
<keyword evidence="3" id="KW-1185">Reference proteome</keyword>
<accession>A0ABV7D258</accession>
<reference evidence="3" key="1">
    <citation type="journal article" date="2019" name="Int. J. Syst. Evol. Microbiol.">
        <title>The Global Catalogue of Microorganisms (GCM) 10K type strain sequencing project: providing services to taxonomists for standard genome sequencing and annotation.</title>
        <authorList>
            <consortium name="The Broad Institute Genomics Platform"/>
            <consortium name="The Broad Institute Genome Sequencing Center for Infectious Disease"/>
            <person name="Wu L."/>
            <person name="Ma J."/>
        </authorList>
    </citation>
    <scope>NUCLEOTIDE SEQUENCE [LARGE SCALE GENOMIC DNA]</scope>
    <source>
        <strain evidence="3">KCTC 62164</strain>
    </source>
</reference>
<dbReference type="RefSeq" id="WP_194211816.1">
    <property type="nucleotide sequence ID" value="NZ_CP061205.1"/>
</dbReference>
<dbReference type="InterPro" id="IPR018640">
    <property type="entry name" value="DUF2063"/>
</dbReference>
<proteinExistence type="predicted"/>
<evidence type="ECO:0000313" key="3">
    <source>
        <dbReference type="Proteomes" id="UP001595444"/>
    </source>
</evidence>
<gene>
    <name evidence="2" type="ORF">ACFOKA_04780</name>
</gene>
<comment type="caution">
    <text evidence="2">The sequence shown here is derived from an EMBL/GenBank/DDBJ whole genome shotgun (WGS) entry which is preliminary data.</text>
</comment>
<dbReference type="InterPro" id="IPR044922">
    <property type="entry name" value="DUF2063_N_sf"/>
</dbReference>
<dbReference type="GO" id="GO:0003677">
    <property type="term" value="F:DNA binding"/>
    <property type="evidence" value="ECO:0007669"/>
    <property type="project" value="UniProtKB-KW"/>
</dbReference>
<organism evidence="2 3">
    <name type="scientific">Kordiimonas pumila</name>
    <dbReference type="NCBI Taxonomy" id="2161677"/>
    <lineage>
        <taxon>Bacteria</taxon>
        <taxon>Pseudomonadati</taxon>
        <taxon>Pseudomonadota</taxon>
        <taxon>Alphaproteobacteria</taxon>
        <taxon>Kordiimonadales</taxon>
        <taxon>Kordiimonadaceae</taxon>
        <taxon>Kordiimonas</taxon>
    </lineage>
</organism>
<dbReference type="Pfam" id="PF09836">
    <property type="entry name" value="DUF2063"/>
    <property type="match status" value="1"/>
</dbReference>
<protein>
    <submittedName>
        <fullName evidence="2">DNA-binding domain-containing protein</fullName>
    </submittedName>
</protein>
<keyword evidence="2" id="KW-0238">DNA-binding</keyword>
<sequence>MPSLHEVQKAMKIALHSGEVKAALLDGIVSDTVSSKQRLQVYQNNYVYSLTENLTSIFPIVNTFVGEDFMGHVCWEFIKKYPPSRPALQSYGDRLPVFLKNFEPAQNVPYVADIALLEWSVHTLQHKPPVSVDPNSKTLNPHIRVIKSKYPLMKLWLAGIGQLKPEAVSLQEGPQTVCIVLSNHEVRIVSLNRDEESIVSLLQGGGSIASFASDELASLIKKDVIL</sequence>
<feature type="domain" description="Putative DNA-binding" evidence="1">
    <location>
        <begin position="8"/>
        <end position="99"/>
    </location>
</feature>
<evidence type="ECO:0000313" key="2">
    <source>
        <dbReference type="EMBL" id="MFC3051214.1"/>
    </source>
</evidence>
<dbReference type="Gene3D" id="1.10.150.690">
    <property type="entry name" value="DUF2063"/>
    <property type="match status" value="1"/>
</dbReference>
<dbReference type="Proteomes" id="UP001595444">
    <property type="component" value="Unassembled WGS sequence"/>
</dbReference>
<name>A0ABV7D258_9PROT</name>
<evidence type="ECO:0000259" key="1">
    <source>
        <dbReference type="Pfam" id="PF09836"/>
    </source>
</evidence>